<dbReference type="OrthoDB" id="10685774at2759"/>
<evidence type="ECO:0000313" key="3">
    <source>
        <dbReference type="Proteomes" id="UP000708208"/>
    </source>
</evidence>
<dbReference type="AlphaFoldDB" id="A0A8J2K457"/>
<keyword evidence="3" id="KW-1185">Reference proteome</keyword>
<protein>
    <submittedName>
        <fullName evidence="2">Uncharacterized protein</fullName>
    </submittedName>
</protein>
<evidence type="ECO:0000256" key="1">
    <source>
        <dbReference type="SAM" id="MobiDB-lite"/>
    </source>
</evidence>
<name>A0A8J2K457_9HEXA</name>
<dbReference type="EMBL" id="CAJVCH010150744">
    <property type="protein sequence ID" value="CAG7727591.1"/>
    <property type="molecule type" value="Genomic_DNA"/>
</dbReference>
<feature type="region of interest" description="Disordered" evidence="1">
    <location>
        <begin position="461"/>
        <end position="524"/>
    </location>
</feature>
<accession>A0A8J2K457</accession>
<dbReference type="Proteomes" id="UP000708208">
    <property type="component" value="Unassembled WGS sequence"/>
</dbReference>
<organism evidence="2 3">
    <name type="scientific">Allacma fusca</name>
    <dbReference type="NCBI Taxonomy" id="39272"/>
    <lineage>
        <taxon>Eukaryota</taxon>
        <taxon>Metazoa</taxon>
        <taxon>Ecdysozoa</taxon>
        <taxon>Arthropoda</taxon>
        <taxon>Hexapoda</taxon>
        <taxon>Collembola</taxon>
        <taxon>Symphypleona</taxon>
        <taxon>Sminthuridae</taxon>
        <taxon>Allacma</taxon>
    </lineage>
</organism>
<sequence length="524" mass="58983">MFKHRLKHCRLFKTSKDRSHTKQVQTESKSCFKLLQSSSNDWTTAGLNIFGSSDSNNMRRIPLQDCINRIHIGDMELAGANADKMGIRNQFQTIDEVQNMIRHLQKLEEDMMKNTGDANGTVDICKSLEDLAMLDEREYRKIDDNETEWLMKVPGAKKISAKELESDESFIDSGLLNVRHGLLNYIKSALIEEKSAKLTNSPRFNNGYNTITLSQYPKKKSPPLNTTVSVSSASPPNLFHGFSPRHTAGVPLITATVPSVETSPVSSAVTNRSSFEFLSPGYHSAANVEKQISDTNNLYFSTPSGKQIDSRTYTRPKKNRLPLETYSDHHDLPLSPIRVVQPEVPVSHPQPETLEVETNFQNMNMNETFVATEDMEAQRITNEMSPPRRVTRNLSTFTRTREGTYSPSPTGSSNSIHTSSMEELHNLARLQEQTLRMSSNPKMLTRKETHTIVRVHDQPTLRPVNKPTTESQIPGQPKMRIQSRIPAPGAGSRIRPPMNGTITRRPITSGGIRRAPEWQDEGAY</sequence>
<proteinExistence type="predicted"/>
<comment type="caution">
    <text evidence="2">The sequence shown here is derived from an EMBL/GenBank/DDBJ whole genome shotgun (WGS) entry which is preliminary data.</text>
</comment>
<reference evidence="2" key="1">
    <citation type="submission" date="2021-06" db="EMBL/GenBank/DDBJ databases">
        <authorList>
            <person name="Hodson N. C."/>
            <person name="Mongue J. A."/>
            <person name="Jaron S. K."/>
        </authorList>
    </citation>
    <scope>NUCLEOTIDE SEQUENCE</scope>
</reference>
<gene>
    <name evidence="2" type="ORF">AFUS01_LOCUS16424</name>
</gene>
<evidence type="ECO:0000313" key="2">
    <source>
        <dbReference type="EMBL" id="CAG7727591.1"/>
    </source>
</evidence>